<comment type="caution">
    <text evidence="3">The sequence shown here is derived from an EMBL/GenBank/DDBJ whole genome shotgun (WGS) entry which is preliminary data.</text>
</comment>
<keyword evidence="4" id="KW-1185">Reference proteome</keyword>
<evidence type="ECO:0000313" key="3">
    <source>
        <dbReference type="EMBL" id="PKD44682.1"/>
    </source>
</evidence>
<dbReference type="InterPro" id="IPR021314">
    <property type="entry name" value="DUF2911"/>
</dbReference>
<dbReference type="OrthoDB" id="978542at2"/>
<keyword evidence="2" id="KW-0732">Signal</keyword>
<evidence type="ECO:0000256" key="2">
    <source>
        <dbReference type="SAM" id="SignalP"/>
    </source>
</evidence>
<dbReference type="Proteomes" id="UP000233398">
    <property type="component" value="Unassembled WGS sequence"/>
</dbReference>
<evidence type="ECO:0008006" key="5">
    <source>
        <dbReference type="Google" id="ProtNLM"/>
    </source>
</evidence>
<dbReference type="EMBL" id="PISP01000001">
    <property type="protein sequence ID" value="PKD44682.1"/>
    <property type="molecule type" value="Genomic_DNA"/>
</dbReference>
<feature type="signal peptide" evidence="2">
    <location>
        <begin position="1"/>
        <end position="19"/>
    </location>
</feature>
<feature type="chain" id="PRO_5014968342" description="DUF2911 domain-containing protein" evidence="2">
    <location>
        <begin position="20"/>
        <end position="207"/>
    </location>
</feature>
<dbReference type="PROSITE" id="PS51257">
    <property type="entry name" value="PROKAR_LIPOPROTEIN"/>
    <property type="match status" value="1"/>
</dbReference>
<accession>A0A2N0VKG9</accession>
<proteinExistence type="predicted"/>
<feature type="region of interest" description="Disordered" evidence="1">
    <location>
        <begin position="19"/>
        <end position="66"/>
    </location>
</feature>
<organism evidence="3 4">
    <name type="scientific">Rhodohalobacter barkolensis</name>
    <dbReference type="NCBI Taxonomy" id="2053187"/>
    <lineage>
        <taxon>Bacteria</taxon>
        <taxon>Pseudomonadati</taxon>
        <taxon>Balneolota</taxon>
        <taxon>Balneolia</taxon>
        <taxon>Balneolales</taxon>
        <taxon>Balneolaceae</taxon>
        <taxon>Rhodohalobacter</taxon>
    </lineage>
</organism>
<dbReference type="AlphaFoldDB" id="A0A2N0VKG9"/>
<feature type="compositionally biased region" description="Acidic residues" evidence="1">
    <location>
        <begin position="31"/>
        <end position="59"/>
    </location>
</feature>
<dbReference type="RefSeq" id="WP_101071973.1">
    <property type="nucleotide sequence ID" value="NZ_PISP01000001.1"/>
</dbReference>
<reference evidence="3 4" key="1">
    <citation type="submission" date="2017-11" db="EMBL/GenBank/DDBJ databases">
        <title>Rhodohalobacter 15182 sp. nov., isolated from a salt lake.</title>
        <authorList>
            <person name="Han S."/>
        </authorList>
    </citation>
    <scope>NUCLEOTIDE SEQUENCE [LARGE SCALE GENOMIC DNA]</scope>
    <source>
        <strain evidence="3 4">15182</strain>
    </source>
</reference>
<protein>
    <recommendedName>
        <fullName evidence="5">DUF2911 domain-containing protein</fullName>
    </recommendedName>
</protein>
<evidence type="ECO:0000256" key="1">
    <source>
        <dbReference type="SAM" id="MobiDB-lite"/>
    </source>
</evidence>
<sequence>MKNVWILLIALLFAGCSSGSDQTETAAESETSTEIELSEQETDTESDSENESGEEEEVLSPEREVSGEIGGSQILIEYSAPSVRERIIWDDLVPYGEIWVSGAHMATSVEFEDDMLVNGEPVPAGKYAFFTIPGEENWMVIINEHWDQHQAGDYDEELDVARFDVEPMANDHTEQLIYSVVSEEDDSGFIELAWEEIKIRVPVSVAD</sequence>
<dbReference type="Pfam" id="PF11138">
    <property type="entry name" value="DUF2911"/>
    <property type="match status" value="1"/>
</dbReference>
<gene>
    <name evidence="3" type="ORF">CWD77_04250</name>
</gene>
<evidence type="ECO:0000313" key="4">
    <source>
        <dbReference type="Proteomes" id="UP000233398"/>
    </source>
</evidence>
<name>A0A2N0VKG9_9BACT</name>